<feature type="compositionally biased region" description="Polar residues" evidence="1">
    <location>
        <begin position="751"/>
        <end position="760"/>
    </location>
</feature>
<reference evidence="2" key="1">
    <citation type="submission" date="2020-07" db="EMBL/GenBank/DDBJ databases">
        <title>Clarias magur genome sequencing, assembly and annotation.</title>
        <authorList>
            <person name="Kushwaha B."/>
            <person name="Kumar R."/>
            <person name="Das P."/>
            <person name="Joshi C.G."/>
            <person name="Kumar D."/>
            <person name="Nagpure N.S."/>
            <person name="Pandey M."/>
            <person name="Agarwal S."/>
            <person name="Srivastava S."/>
            <person name="Singh M."/>
            <person name="Sahoo L."/>
            <person name="Jayasankar P."/>
            <person name="Meher P.K."/>
            <person name="Koringa P.G."/>
            <person name="Iquebal M.A."/>
            <person name="Das S.P."/>
            <person name="Bit A."/>
            <person name="Patnaik S."/>
            <person name="Patel N."/>
            <person name="Shah T.M."/>
            <person name="Hinsu A."/>
            <person name="Jena J.K."/>
        </authorList>
    </citation>
    <scope>NUCLEOTIDE SEQUENCE</scope>
    <source>
        <strain evidence="2">CIFAMagur01</strain>
        <tissue evidence="2">Testis</tissue>
    </source>
</reference>
<sequence>MDVKSGNWRRQSMPQSQAGEDDTSHVAWRKSSDESTWRRPHRAARPHSCIEGRLKDEWFQTLSNLQAFPIQQQLPPYTQKNYTLRSVSPSLMASSQSSLESLYSEPESKERVQIKTGPSAQRAKVCCLAPVRIGWLPLQRHVVVEEKPNNVAQQDGTVCKVKLKPPITPVLSCTSVKENGGEQFAGFGVRRMSGAISLKADGKRQTTLAERDQDTALDRATSVQNKSRDGFLWQTPVHRRGSVPQMSHNRAPPVGGRMSPKPSRSISSIMITSRKVTRSSSVPDTRIPGLDRHMESGPNPGQNNDLTEPDFTNLLCSPGVVPDRKALVVKITQQKGEANRFLQPGAKFGPVYSFPSSRTSGEDNCPCLYARKRSDLVASNLSSINHPLPTSLNVTGGKKHIPEMSKMTRTESHSKVSSYPASQETQIPGVLGREDTIINEQKPRDTVFREEEDHISKFANIPSFNGLKVTDMKPQFGILSGSEMQMSSKTKLFKSTMSLQLTSSNEPRLRDPHTSRRPPPQRPSSCYGRLFSPVEPSADRLQDAAGQSTISLLPHETNIDPACSAASSLNRCWNSEGGAGTHHKTEASPRAESSAPDKGQSKNESVLPRNQPLTLIKVPEISTHETHDAIVALNAAAIISRIKLQREQKKKTQTNGNTTGKRDSTFLSRTAGARADKADIAAKDVTASCPVETETAAHIKPRHAEFAPFETTDDLLSQSHPLNKELANQRSDLIRQTQAQERQPKIKTHTAAPTSAQRQR</sequence>
<feature type="region of interest" description="Disordered" evidence="1">
    <location>
        <begin position="577"/>
        <end position="611"/>
    </location>
</feature>
<accession>A0A8J4UX91</accession>
<comment type="caution">
    <text evidence="2">The sequence shown here is derived from an EMBL/GenBank/DDBJ whole genome shotgun (WGS) entry which is preliminary data.</text>
</comment>
<name>A0A8J4UX91_CLAMG</name>
<feature type="non-terminal residue" evidence="2">
    <location>
        <position position="760"/>
    </location>
</feature>
<evidence type="ECO:0000313" key="2">
    <source>
        <dbReference type="EMBL" id="KAF5909067.1"/>
    </source>
</evidence>
<dbReference type="OrthoDB" id="8899035at2759"/>
<keyword evidence="3" id="KW-1185">Reference proteome</keyword>
<feature type="region of interest" description="Disordered" evidence="1">
    <location>
        <begin position="202"/>
        <end position="308"/>
    </location>
</feature>
<dbReference type="AlphaFoldDB" id="A0A8J4UX91"/>
<feature type="compositionally biased region" description="Low complexity" evidence="1">
    <location>
        <begin position="263"/>
        <end position="274"/>
    </location>
</feature>
<feature type="compositionally biased region" description="Polar residues" evidence="1">
    <location>
        <begin position="722"/>
        <end position="741"/>
    </location>
</feature>
<protein>
    <submittedName>
        <fullName evidence="2">Centrosomal protein C10orf90 isoform X1</fullName>
    </submittedName>
</protein>
<proteinExistence type="predicted"/>
<gene>
    <name evidence="2" type="ORF">DAT39_001225</name>
</gene>
<organism evidence="2 3">
    <name type="scientific">Clarias magur</name>
    <name type="common">Asian catfish</name>
    <name type="synonym">Macropteronotus magur</name>
    <dbReference type="NCBI Taxonomy" id="1594786"/>
    <lineage>
        <taxon>Eukaryota</taxon>
        <taxon>Metazoa</taxon>
        <taxon>Chordata</taxon>
        <taxon>Craniata</taxon>
        <taxon>Vertebrata</taxon>
        <taxon>Euteleostomi</taxon>
        <taxon>Actinopterygii</taxon>
        <taxon>Neopterygii</taxon>
        <taxon>Teleostei</taxon>
        <taxon>Ostariophysi</taxon>
        <taxon>Siluriformes</taxon>
        <taxon>Clariidae</taxon>
        <taxon>Clarias</taxon>
    </lineage>
</organism>
<dbReference type="Proteomes" id="UP000727407">
    <property type="component" value="Unassembled WGS sequence"/>
</dbReference>
<dbReference type="EMBL" id="QNUK01000008">
    <property type="protein sequence ID" value="KAF5909067.1"/>
    <property type="molecule type" value="Genomic_DNA"/>
</dbReference>
<feature type="region of interest" description="Disordered" evidence="1">
    <location>
        <begin position="722"/>
        <end position="760"/>
    </location>
</feature>
<feature type="compositionally biased region" description="Basic and acidic residues" evidence="1">
    <location>
        <begin position="202"/>
        <end position="217"/>
    </location>
</feature>
<feature type="region of interest" description="Disordered" evidence="1">
    <location>
        <begin position="1"/>
        <end position="45"/>
    </location>
</feature>
<feature type="region of interest" description="Disordered" evidence="1">
    <location>
        <begin position="498"/>
        <end position="533"/>
    </location>
</feature>
<feature type="compositionally biased region" description="Polar residues" evidence="1">
    <location>
        <begin position="8"/>
        <end position="18"/>
    </location>
</feature>
<evidence type="ECO:0000313" key="3">
    <source>
        <dbReference type="Proteomes" id="UP000727407"/>
    </source>
</evidence>
<evidence type="ECO:0000256" key="1">
    <source>
        <dbReference type="SAM" id="MobiDB-lite"/>
    </source>
</evidence>